<feature type="compositionally biased region" description="Polar residues" evidence="1">
    <location>
        <begin position="89"/>
        <end position="104"/>
    </location>
</feature>
<organism evidence="3 4">
    <name type="scientific">Armillaria borealis</name>
    <dbReference type="NCBI Taxonomy" id="47425"/>
    <lineage>
        <taxon>Eukaryota</taxon>
        <taxon>Fungi</taxon>
        <taxon>Dikarya</taxon>
        <taxon>Basidiomycota</taxon>
        <taxon>Agaricomycotina</taxon>
        <taxon>Agaricomycetes</taxon>
        <taxon>Agaricomycetidae</taxon>
        <taxon>Agaricales</taxon>
        <taxon>Marasmiineae</taxon>
        <taxon>Physalacriaceae</taxon>
        <taxon>Armillaria</taxon>
    </lineage>
</organism>
<evidence type="ECO:0000313" key="3">
    <source>
        <dbReference type="EMBL" id="KAK0444147.1"/>
    </source>
</evidence>
<proteinExistence type="predicted"/>
<dbReference type="AlphaFoldDB" id="A0AA39JKZ3"/>
<dbReference type="Proteomes" id="UP001175226">
    <property type="component" value="Unassembled WGS sequence"/>
</dbReference>
<keyword evidence="4" id="KW-1185">Reference proteome</keyword>
<sequence length="119" mass="13241">MPRLLFGHVIVQLFTIITAQSLAGLGLADEIANLSVAPAYSTQAHRRIAFANRLEEPSQNLRGRFRLATSFLLRLTSRSRGMSLRTSHRQNGPNKRSDSSLPPSSPQIFSSILWAVVWL</sequence>
<keyword evidence="2" id="KW-0732">Signal</keyword>
<dbReference type="EMBL" id="JAUEPT010000020">
    <property type="protein sequence ID" value="KAK0444147.1"/>
    <property type="molecule type" value="Genomic_DNA"/>
</dbReference>
<evidence type="ECO:0000256" key="1">
    <source>
        <dbReference type="SAM" id="MobiDB-lite"/>
    </source>
</evidence>
<feature type="chain" id="PRO_5041237034" description="Secreted protein" evidence="2">
    <location>
        <begin position="20"/>
        <end position="119"/>
    </location>
</feature>
<feature type="signal peptide" evidence="2">
    <location>
        <begin position="1"/>
        <end position="19"/>
    </location>
</feature>
<protein>
    <recommendedName>
        <fullName evidence="5">Secreted protein</fullName>
    </recommendedName>
</protein>
<evidence type="ECO:0000256" key="2">
    <source>
        <dbReference type="SAM" id="SignalP"/>
    </source>
</evidence>
<reference evidence="3" key="1">
    <citation type="submission" date="2023-06" db="EMBL/GenBank/DDBJ databases">
        <authorList>
            <consortium name="Lawrence Berkeley National Laboratory"/>
            <person name="Ahrendt S."/>
            <person name="Sahu N."/>
            <person name="Indic B."/>
            <person name="Wong-Bajracharya J."/>
            <person name="Merenyi Z."/>
            <person name="Ke H.-M."/>
            <person name="Monk M."/>
            <person name="Kocsube S."/>
            <person name="Drula E."/>
            <person name="Lipzen A."/>
            <person name="Balint B."/>
            <person name="Henrissat B."/>
            <person name="Andreopoulos B."/>
            <person name="Martin F.M."/>
            <person name="Harder C.B."/>
            <person name="Rigling D."/>
            <person name="Ford K.L."/>
            <person name="Foster G.D."/>
            <person name="Pangilinan J."/>
            <person name="Papanicolaou A."/>
            <person name="Barry K."/>
            <person name="LaButti K."/>
            <person name="Viragh M."/>
            <person name="Koriabine M."/>
            <person name="Yan M."/>
            <person name="Riley R."/>
            <person name="Champramary S."/>
            <person name="Plett K.L."/>
            <person name="Tsai I.J."/>
            <person name="Slot J."/>
            <person name="Sipos G."/>
            <person name="Plett J."/>
            <person name="Nagy L.G."/>
            <person name="Grigoriev I.V."/>
        </authorList>
    </citation>
    <scope>NUCLEOTIDE SEQUENCE</scope>
    <source>
        <strain evidence="3">FPL87.14</strain>
    </source>
</reference>
<comment type="caution">
    <text evidence="3">The sequence shown here is derived from an EMBL/GenBank/DDBJ whole genome shotgun (WGS) entry which is preliminary data.</text>
</comment>
<feature type="region of interest" description="Disordered" evidence="1">
    <location>
        <begin position="82"/>
        <end position="104"/>
    </location>
</feature>
<evidence type="ECO:0008006" key="5">
    <source>
        <dbReference type="Google" id="ProtNLM"/>
    </source>
</evidence>
<gene>
    <name evidence="3" type="ORF">EV421DRAFT_1802500</name>
</gene>
<accession>A0AA39JKZ3</accession>
<evidence type="ECO:0000313" key="4">
    <source>
        <dbReference type="Proteomes" id="UP001175226"/>
    </source>
</evidence>
<name>A0AA39JKZ3_9AGAR</name>